<accession>A0A0L8G824</accession>
<organism evidence="1">
    <name type="scientific">Octopus bimaculoides</name>
    <name type="common">California two-spotted octopus</name>
    <dbReference type="NCBI Taxonomy" id="37653"/>
    <lineage>
        <taxon>Eukaryota</taxon>
        <taxon>Metazoa</taxon>
        <taxon>Spiralia</taxon>
        <taxon>Lophotrochozoa</taxon>
        <taxon>Mollusca</taxon>
        <taxon>Cephalopoda</taxon>
        <taxon>Coleoidea</taxon>
        <taxon>Octopodiformes</taxon>
        <taxon>Octopoda</taxon>
        <taxon>Incirrata</taxon>
        <taxon>Octopodidae</taxon>
        <taxon>Octopus</taxon>
    </lineage>
</organism>
<dbReference type="EMBL" id="KQ423283">
    <property type="protein sequence ID" value="KOF73147.1"/>
    <property type="molecule type" value="Genomic_DNA"/>
</dbReference>
<dbReference type="AlphaFoldDB" id="A0A0L8G824"/>
<reference evidence="1" key="1">
    <citation type="submission" date="2015-07" db="EMBL/GenBank/DDBJ databases">
        <title>MeaNS - Measles Nucleotide Surveillance Program.</title>
        <authorList>
            <person name="Tran T."/>
            <person name="Druce J."/>
        </authorList>
    </citation>
    <scope>NUCLEOTIDE SEQUENCE</scope>
    <source>
        <strain evidence="1">UCB-OBI-ISO-001</strain>
        <tissue evidence="1">Gonad</tissue>
    </source>
</reference>
<name>A0A0L8G824_OCTBM</name>
<proteinExistence type="predicted"/>
<evidence type="ECO:0000313" key="1">
    <source>
        <dbReference type="EMBL" id="KOF73147.1"/>
    </source>
</evidence>
<gene>
    <name evidence="1" type="ORF">OCBIM_22038327mg</name>
</gene>
<protein>
    <submittedName>
        <fullName evidence="1">Uncharacterized protein</fullName>
    </submittedName>
</protein>
<sequence length="66" mass="8083">MQYLYSDCCCLTIFSYFYSYKYAVYSHLTSKLSVRQYFILKYPKASKSCFRWIGKTVRCLFQFFVF</sequence>